<evidence type="ECO:0000259" key="24">
    <source>
        <dbReference type="PROSITE" id="PS50011"/>
    </source>
</evidence>
<dbReference type="InterPro" id="IPR051234">
    <property type="entry name" value="TAO_STE20_kinase"/>
</dbReference>
<reference evidence="26" key="1">
    <citation type="submission" date="2025-08" db="UniProtKB">
        <authorList>
            <consortium name="RefSeq"/>
        </authorList>
    </citation>
    <scope>IDENTIFICATION</scope>
    <source>
        <tissue evidence="26">Muscle</tissue>
    </source>
</reference>
<evidence type="ECO:0000256" key="22">
    <source>
        <dbReference type="SAM" id="Coils"/>
    </source>
</evidence>
<evidence type="ECO:0000256" key="20">
    <source>
        <dbReference type="ARBA" id="ARBA00047899"/>
    </source>
</evidence>
<evidence type="ECO:0000256" key="10">
    <source>
        <dbReference type="ARBA" id="ARBA00022677"/>
    </source>
</evidence>
<evidence type="ECO:0000256" key="8">
    <source>
        <dbReference type="ARBA" id="ARBA00022490"/>
    </source>
</evidence>
<dbReference type="RefSeq" id="XP_010780314.1">
    <property type="nucleotide sequence ID" value="XM_010782012.1"/>
</dbReference>
<dbReference type="EC" id="2.7.11.1" evidence="6"/>
<dbReference type="SMART" id="SM00220">
    <property type="entry name" value="S_TKc"/>
    <property type="match status" value="1"/>
</dbReference>
<dbReference type="GO" id="GO:0005524">
    <property type="term" value="F:ATP binding"/>
    <property type="evidence" value="ECO:0007669"/>
    <property type="project" value="UniProtKB-KW"/>
</dbReference>
<evidence type="ECO:0000256" key="15">
    <source>
        <dbReference type="ARBA" id="ARBA00022840"/>
    </source>
</evidence>
<keyword evidence="16 22" id="KW-0175">Coiled coil</keyword>
<dbReference type="GO" id="GO:0045121">
    <property type="term" value="C:membrane raft"/>
    <property type="evidence" value="ECO:0007669"/>
    <property type="project" value="UniProtKB-SubCell"/>
</dbReference>
<evidence type="ECO:0000256" key="5">
    <source>
        <dbReference type="ARBA" id="ARBA00008874"/>
    </source>
</evidence>
<feature type="compositionally biased region" description="Basic and acidic residues" evidence="23">
    <location>
        <begin position="506"/>
        <end position="530"/>
    </location>
</feature>
<evidence type="ECO:0000256" key="13">
    <source>
        <dbReference type="ARBA" id="ARBA00022763"/>
    </source>
</evidence>
<evidence type="ECO:0000256" key="4">
    <source>
        <dbReference type="ARBA" id="ARBA00004502"/>
    </source>
</evidence>
<evidence type="ECO:0000256" key="7">
    <source>
        <dbReference type="ARBA" id="ARBA00022475"/>
    </source>
</evidence>
<evidence type="ECO:0000256" key="6">
    <source>
        <dbReference type="ARBA" id="ARBA00012513"/>
    </source>
</evidence>
<accession>A0A6I9NR87</accession>
<evidence type="ECO:0000256" key="21">
    <source>
        <dbReference type="ARBA" id="ARBA00048679"/>
    </source>
</evidence>
<proteinExistence type="inferred from homology"/>
<dbReference type="PANTHER" id="PTHR47167:SF10">
    <property type="entry name" value="SERINE_THREONINE-PROTEIN KINASE TAO3"/>
    <property type="match status" value="1"/>
</dbReference>
<dbReference type="GO" id="GO:0051493">
    <property type="term" value="P:regulation of cytoskeleton organization"/>
    <property type="evidence" value="ECO:0007669"/>
    <property type="project" value="TreeGrafter"/>
</dbReference>
<evidence type="ECO:0000256" key="2">
    <source>
        <dbReference type="ARBA" id="ARBA00004285"/>
    </source>
</evidence>
<evidence type="ECO:0000256" key="18">
    <source>
        <dbReference type="ARBA" id="ARBA00040009"/>
    </source>
</evidence>
<dbReference type="Gene3D" id="1.10.510.10">
    <property type="entry name" value="Transferase(Phosphotransferase) domain 1"/>
    <property type="match status" value="1"/>
</dbReference>
<dbReference type="PROSITE" id="PS50011">
    <property type="entry name" value="PROTEIN_KINASE_DOM"/>
    <property type="match status" value="1"/>
</dbReference>
<comment type="catalytic activity">
    <reaction evidence="20">
        <text>L-threonyl-[protein] + ATP = O-phospho-L-threonyl-[protein] + ADP + H(+)</text>
        <dbReference type="Rhea" id="RHEA:46608"/>
        <dbReference type="Rhea" id="RHEA-COMP:11060"/>
        <dbReference type="Rhea" id="RHEA-COMP:11605"/>
        <dbReference type="ChEBI" id="CHEBI:15378"/>
        <dbReference type="ChEBI" id="CHEBI:30013"/>
        <dbReference type="ChEBI" id="CHEBI:30616"/>
        <dbReference type="ChEBI" id="CHEBI:61977"/>
        <dbReference type="ChEBI" id="CHEBI:456216"/>
        <dbReference type="EC" id="2.7.11.1"/>
    </reaction>
</comment>
<dbReference type="Gene3D" id="3.30.200.20">
    <property type="entry name" value="Phosphorylase Kinase, domain 1"/>
    <property type="match status" value="1"/>
</dbReference>
<evidence type="ECO:0000256" key="11">
    <source>
        <dbReference type="ARBA" id="ARBA00022679"/>
    </source>
</evidence>
<evidence type="ECO:0000256" key="9">
    <source>
        <dbReference type="ARBA" id="ARBA00022527"/>
    </source>
</evidence>
<evidence type="ECO:0000256" key="17">
    <source>
        <dbReference type="ARBA" id="ARBA00023136"/>
    </source>
</evidence>
<evidence type="ECO:0000313" key="26">
    <source>
        <dbReference type="RefSeq" id="XP_010780314.1"/>
    </source>
</evidence>
<dbReference type="InterPro" id="IPR008271">
    <property type="entry name" value="Ser/Thr_kinase_AS"/>
</dbReference>
<dbReference type="InterPro" id="IPR000719">
    <property type="entry name" value="Prot_kinase_dom"/>
</dbReference>
<gene>
    <name evidence="26" type="primary">taok3a</name>
</gene>
<dbReference type="Proteomes" id="UP000504611">
    <property type="component" value="Unplaced"/>
</dbReference>
<evidence type="ECO:0000256" key="3">
    <source>
        <dbReference type="ARBA" id="ARBA00004496"/>
    </source>
</evidence>
<evidence type="ECO:0000256" key="14">
    <source>
        <dbReference type="ARBA" id="ARBA00022777"/>
    </source>
</evidence>
<evidence type="ECO:0000313" key="25">
    <source>
        <dbReference type="Proteomes" id="UP000504611"/>
    </source>
</evidence>
<dbReference type="SUPFAM" id="SSF56112">
    <property type="entry name" value="Protein kinase-like (PK-like)"/>
    <property type="match status" value="1"/>
</dbReference>
<dbReference type="PANTHER" id="PTHR47167">
    <property type="entry name" value="SERINE/THREONINE-PROTEIN KINASE TAO1-LIKE PROTEIN"/>
    <property type="match status" value="1"/>
</dbReference>
<comment type="catalytic activity">
    <reaction evidence="21">
        <text>L-seryl-[protein] + ATP = O-phospho-L-seryl-[protein] + ADP + H(+)</text>
        <dbReference type="Rhea" id="RHEA:17989"/>
        <dbReference type="Rhea" id="RHEA-COMP:9863"/>
        <dbReference type="Rhea" id="RHEA-COMP:11604"/>
        <dbReference type="ChEBI" id="CHEBI:15378"/>
        <dbReference type="ChEBI" id="CHEBI:29999"/>
        <dbReference type="ChEBI" id="CHEBI:30616"/>
        <dbReference type="ChEBI" id="CHEBI:83421"/>
        <dbReference type="ChEBI" id="CHEBI:456216"/>
        <dbReference type="EC" id="2.7.11.1"/>
    </reaction>
</comment>
<dbReference type="GO" id="GO:0005737">
    <property type="term" value="C:cytoplasm"/>
    <property type="evidence" value="ECO:0007669"/>
    <property type="project" value="UniProtKB-SubCell"/>
</dbReference>
<dbReference type="OrthoDB" id="10016527at2759"/>
<keyword evidence="10" id="KW-0551">Lipid droplet</keyword>
<dbReference type="GO" id="GO:0006974">
    <property type="term" value="P:DNA damage response"/>
    <property type="evidence" value="ECO:0007669"/>
    <property type="project" value="UniProtKB-KW"/>
</dbReference>
<keyword evidence="14 26" id="KW-0418">Kinase</keyword>
<dbReference type="GO" id="GO:0005886">
    <property type="term" value="C:plasma membrane"/>
    <property type="evidence" value="ECO:0007669"/>
    <property type="project" value="UniProtKB-SubCell"/>
</dbReference>
<feature type="region of interest" description="Disordered" evidence="23">
    <location>
        <begin position="262"/>
        <end position="313"/>
    </location>
</feature>
<feature type="coiled-coil region" evidence="22">
    <location>
        <begin position="402"/>
        <end position="455"/>
    </location>
</feature>
<dbReference type="InterPro" id="IPR011009">
    <property type="entry name" value="Kinase-like_dom_sf"/>
</dbReference>
<keyword evidence="12" id="KW-0547">Nucleotide-binding</keyword>
<feature type="non-terminal residue" evidence="26">
    <location>
        <position position="669"/>
    </location>
</feature>
<evidence type="ECO:0000256" key="1">
    <source>
        <dbReference type="ARBA" id="ARBA00004202"/>
    </source>
</evidence>
<comment type="similarity">
    <text evidence="5">Belongs to the protein kinase superfamily. STE Ser/Thr protein kinase family. STE20 subfamily.</text>
</comment>
<keyword evidence="7" id="KW-1003">Cell membrane</keyword>
<keyword evidence="9" id="KW-0723">Serine/threonine-protein kinase</keyword>
<dbReference type="GeneID" id="104954828"/>
<organism evidence="25 26">
    <name type="scientific">Notothenia coriiceps</name>
    <name type="common">black rockcod</name>
    <dbReference type="NCBI Taxonomy" id="8208"/>
    <lineage>
        <taxon>Eukaryota</taxon>
        <taxon>Metazoa</taxon>
        <taxon>Chordata</taxon>
        <taxon>Craniata</taxon>
        <taxon>Vertebrata</taxon>
        <taxon>Euteleostomi</taxon>
        <taxon>Actinopterygii</taxon>
        <taxon>Neopterygii</taxon>
        <taxon>Teleostei</taxon>
        <taxon>Neoteleostei</taxon>
        <taxon>Acanthomorphata</taxon>
        <taxon>Eupercaria</taxon>
        <taxon>Perciformes</taxon>
        <taxon>Notothenioidei</taxon>
        <taxon>Nototheniidae</taxon>
        <taxon>Notothenia</taxon>
    </lineage>
</organism>
<keyword evidence="13" id="KW-0227">DNA damage</keyword>
<evidence type="ECO:0000256" key="12">
    <source>
        <dbReference type="ARBA" id="ARBA00022741"/>
    </source>
</evidence>
<evidence type="ECO:0000256" key="23">
    <source>
        <dbReference type="SAM" id="MobiDB-lite"/>
    </source>
</evidence>
<keyword evidence="25" id="KW-1185">Reference proteome</keyword>
<dbReference type="GO" id="GO:0004674">
    <property type="term" value="F:protein serine/threonine kinase activity"/>
    <property type="evidence" value="ECO:0007669"/>
    <property type="project" value="UniProtKB-KW"/>
</dbReference>
<dbReference type="PROSITE" id="PS00108">
    <property type="entry name" value="PROTEIN_KINASE_ST"/>
    <property type="match status" value="1"/>
</dbReference>
<comment type="subcellular location">
    <subcellularLocation>
        <location evidence="1">Cell membrane</location>
        <topology evidence="1">Peripheral membrane protein</topology>
    </subcellularLocation>
    <subcellularLocation>
        <location evidence="3">Cytoplasm</location>
    </subcellularLocation>
    <subcellularLocation>
        <location evidence="4">Lipid droplet</location>
    </subcellularLocation>
    <subcellularLocation>
        <location evidence="2">Membrane raft</location>
    </subcellularLocation>
</comment>
<feature type="domain" description="Protein kinase" evidence="24">
    <location>
        <begin position="1"/>
        <end position="223"/>
    </location>
</feature>
<dbReference type="GO" id="GO:0005811">
    <property type="term" value="C:lipid droplet"/>
    <property type="evidence" value="ECO:0007669"/>
    <property type="project" value="UniProtKB-SubCell"/>
</dbReference>
<protein>
    <recommendedName>
        <fullName evidence="18">Serine/threonine-protein kinase TAO3</fullName>
        <ecNumber evidence="6">2.7.11.1</ecNumber>
    </recommendedName>
    <alternativeName>
        <fullName evidence="19">Thousand and one amino acid protein 3</fullName>
    </alternativeName>
</protein>
<name>A0A6I9NR87_9TELE</name>
<dbReference type="Pfam" id="PF00069">
    <property type="entry name" value="Pkinase"/>
    <property type="match status" value="1"/>
</dbReference>
<feature type="compositionally biased region" description="Polar residues" evidence="23">
    <location>
        <begin position="357"/>
        <end position="375"/>
    </location>
</feature>
<sequence length="669" mass="78273">MSYNGKQTTEKWQDIIKEVKFLGQLRHPNTIEYKGCYLKDNTAWLVMEYCLGSASDLLEVHKKPLQELEIAAITHGALLGLAYLHSHNMIHRDVKAGNILLTELGQVKLADFGSASIASPANSFVGTPYWMAPEVILAMDEGQYEGKVDIWSLGITCIELAERKPPLFNMNAMSALYHIAQNDSPTLQSNEWSDPFRSFVDYCLLKIPQDRPSSGELLRHDFVRRERSPRILLELIQRTKDAVRELDNLQYRKMKKILYQEKHNGPMGESQEEEEDSEAASCKMNSLGSNHSIPSTSVSTGSQSSSVNSMQEVLDDSCSEMTMMHPQDYSSTLESSPHTKKYNWDDGNHRDQLQGLRPSSSDKSSQAQNYKNQSRFATIKSASLVTKQIHEHEQESELREQMSGYKRMRRQHQKQLIALENKLKAEMDEHRLKLQKEVETQANNAYIELEKLAKRHAVHSEKEMKTAMADEKKFQQQIVAQQKKELTTFLDNQKKQYKLCKEKIKEEMNEDHSTPKKEKQERLSKHKENMQHSQAEEEAMLLAQQRVFYDRNCRAFKRKVMIKRHDLEQEQIREELNKKKTQKEMEHAMLIRHDESMQELEHRQLKTLQKLRMDLIRLQHQTELENQIEYNNRRERELHRKHVLELRQQPKNLKVSREKSLSKMWLLSY</sequence>
<feature type="compositionally biased region" description="Low complexity" evidence="23">
    <location>
        <begin position="292"/>
        <end position="309"/>
    </location>
</feature>
<evidence type="ECO:0000256" key="19">
    <source>
        <dbReference type="ARBA" id="ARBA00043013"/>
    </source>
</evidence>
<evidence type="ECO:0000256" key="16">
    <source>
        <dbReference type="ARBA" id="ARBA00023054"/>
    </source>
</evidence>
<dbReference type="FunFam" id="1.10.510.10:FF:000030">
    <property type="entry name" value="Serine/threonine-protein kinase TAO2, putative"/>
    <property type="match status" value="1"/>
</dbReference>
<dbReference type="CTD" id="798408"/>
<dbReference type="AlphaFoldDB" id="A0A6I9NR87"/>
<feature type="region of interest" description="Disordered" evidence="23">
    <location>
        <begin position="506"/>
        <end position="534"/>
    </location>
</feature>
<keyword evidence="17" id="KW-0472">Membrane</keyword>
<keyword evidence="11" id="KW-0808">Transferase</keyword>
<feature type="region of interest" description="Disordered" evidence="23">
    <location>
        <begin position="327"/>
        <end position="375"/>
    </location>
</feature>
<keyword evidence="8" id="KW-0963">Cytoplasm</keyword>
<dbReference type="KEGG" id="ncc:104954828"/>
<keyword evidence="15" id="KW-0067">ATP-binding</keyword>
<feature type="compositionally biased region" description="Basic and acidic residues" evidence="23">
    <location>
        <begin position="342"/>
        <end position="352"/>
    </location>
</feature>